<comment type="caution">
    <text evidence="1">The sequence shown here is derived from an EMBL/GenBank/DDBJ whole genome shotgun (WGS) entry which is preliminary data.</text>
</comment>
<dbReference type="AlphaFoldDB" id="A0A699T458"/>
<organism evidence="1">
    <name type="scientific">Tanacetum cinerariifolium</name>
    <name type="common">Dalmatian daisy</name>
    <name type="synonym">Chrysanthemum cinerariifolium</name>
    <dbReference type="NCBI Taxonomy" id="118510"/>
    <lineage>
        <taxon>Eukaryota</taxon>
        <taxon>Viridiplantae</taxon>
        <taxon>Streptophyta</taxon>
        <taxon>Embryophyta</taxon>
        <taxon>Tracheophyta</taxon>
        <taxon>Spermatophyta</taxon>
        <taxon>Magnoliopsida</taxon>
        <taxon>eudicotyledons</taxon>
        <taxon>Gunneridae</taxon>
        <taxon>Pentapetalae</taxon>
        <taxon>asterids</taxon>
        <taxon>campanulids</taxon>
        <taxon>Asterales</taxon>
        <taxon>Asteraceae</taxon>
        <taxon>Asteroideae</taxon>
        <taxon>Anthemideae</taxon>
        <taxon>Anthemidinae</taxon>
        <taxon>Tanacetum</taxon>
    </lineage>
</organism>
<accession>A0A699T458</accession>
<protein>
    <submittedName>
        <fullName evidence="1">Uncharacterized protein</fullName>
    </submittedName>
</protein>
<gene>
    <name evidence="1" type="ORF">Tci_876212</name>
</gene>
<dbReference type="EMBL" id="BKCJ011210362">
    <property type="protein sequence ID" value="GFD04243.1"/>
    <property type="molecule type" value="Genomic_DNA"/>
</dbReference>
<sequence length="81" mass="8736">VKWSEGSGGCGGCGGSYGCGAARGGEWYKGSDRSGDRKHFWFWPEDSSENFSGGGGWPEMVVVAGGRGGRKLWRRRCVFLI</sequence>
<feature type="non-terminal residue" evidence="1">
    <location>
        <position position="1"/>
    </location>
</feature>
<reference evidence="1" key="1">
    <citation type="journal article" date="2019" name="Sci. Rep.">
        <title>Draft genome of Tanacetum cinerariifolium, the natural source of mosquito coil.</title>
        <authorList>
            <person name="Yamashiro T."/>
            <person name="Shiraishi A."/>
            <person name="Satake H."/>
            <person name="Nakayama K."/>
        </authorList>
    </citation>
    <scope>NUCLEOTIDE SEQUENCE</scope>
</reference>
<evidence type="ECO:0000313" key="1">
    <source>
        <dbReference type="EMBL" id="GFD04243.1"/>
    </source>
</evidence>
<proteinExistence type="predicted"/>
<name>A0A699T458_TANCI</name>